<name>A0A2U2HNI4_9BURK</name>
<dbReference type="InterPro" id="IPR041916">
    <property type="entry name" value="Anti_sigma_zinc_sf"/>
</dbReference>
<dbReference type="Gene3D" id="1.10.10.1320">
    <property type="entry name" value="Anti-sigma factor, zinc-finger domain"/>
    <property type="match status" value="1"/>
</dbReference>
<dbReference type="OrthoDB" id="5702022at2"/>
<keyword evidence="2" id="KW-1185">Reference proteome</keyword>
<reference evidence="1 2" key="1">
    <citation type="submission" date="2018-04" db="EMBL/GenBank/DDBJ databases">
        <title>Massilia violaceinigra sp. nov., a novel purple-pigmented bacterium isolated from Tianshan glacier, Xinjiang, China.</title>
        <authorList>
            <person name="Wang H."/>
        </authorList>
    </citation>
    <scope>NUCLEOTIDE SEQUENCE [LARGE SCALE GENOMIC DNA]</scope>
    <source>
        <strain evidence="1 2">B448-2</strain>
    </source>
</reference>
<protein>
    <recommendedName>
        <fullName evidence="3">Anti-sigma factor</fullName>
    </recommendedName>
</protein>
<gene>
    <name evidence="1" type="ORF">C7C56_009045</name>
</gene>
<dbReference type="AlphaFoldDB" id="A0A2U2HNI4"/>
<accession>A0A2U2HNI4</accession>
<dbReference type="EMBL" id="PXWF02000121">
    <property type="protein sequence ID" value="PWF49022.1"/>
    <property type="molecule type" value="Genomic_DNA"/>
</dbReference>
<evidence type="ECO:0000313" key="1">
    <source>
        <dbReference type="EMBL" id="PWF49022.1"/>
    </source>
</evidence>
<dbReference type="Proteomes" id="UP000241421">
    <property type="component" value="Unassembled WGS sequence"/>
</dbReference>
<evidence type="ECO:0000313" key="2">
    <source>
        <dbReference type="Proteomes" id="UP000241421"/>
    </source>
</evidence>
<sequence>MNIISDETLMAYADGELDAATRAAVEQAMQDDPAVAAKVAQLRALRADVFGAFAGVLGEPVPQRLQAIGRTGTVVQLDAVRSARAQAAGQPAPAARRRWSWPEWGAMAATLVLGVLAGSMGLGAMGGATGGEMGGETQLAALGGKDGALMAQGKLAAALSNQLSGAPPAGGQVRIGLTFETKDGNYCRSFALSGTAGLACRSGEAWAIPVLTEASGEAPGAYRRAGVAMPGAVLEAIDARIEGQSLDAAAEHAAQQKGWAPKAR</sequence>
<evidence type="ECO:0008006" key="3">
    <source>
        <dbReference type="Google" id="ProtNLM"/>
    </source>
</evidence>
<proteinExistence type="predicted"/>
<comment type="caution">
    <text evidence="1">The sequence shown here is derived from an EMBL/GenBank/DDBJ whole genome shotgun (WGS) entry which is preliminary data.</text>
</comment>
<dbReference type="RefSeq" id="WP_106757109.1">
    <property type="nucleotide sequence ID" value="NZ_PXWF02000121.1"/>
</dbReference>
<organism evidence="1 2">
    <name type="scientific">Massilia glaciei</name>
    <dbReference type="NCBI Taxonomy" id="1524097"/>
    <lineage>
        <taxon>Bacteria</taxon>
        <taxon>Pseudomonadati</taxon>
        <taxon>Pseudomonadota</taxon>
        <taxon>Betaproteobacteria</taxon>
        <taxon>Burkholderiales</taxon>
        <taxon>Oxalobacteraceae</taxon>
        <taxon>Telluria group</taxon>
        <taxon>Massilia</taxon>
    </lineage>
</organism>